<dbReference type="EMBL" id="CP056066">
    <property type="protein sequence ID" value="UKJ89107.2"/>
    <property type="molecule type" value="Genomic_DNA"/>
</dbReference>
<evidence type="ECO:0000256" key="2">
    <source>
        <dbReference type="SAM" id="MobiDB-lite"/>
    </source>
</evidence>
<dbReference type="InterPro" id="IPR050340">
    <property type="entry name" value="Cytosolic_Fe-S_CAF"/>
</dbReference>
<dbReference type="AlphaFoldDB" id="A0A976QS97"/>
<dbReference type="Proteomes" id="UP000244803">
    <property type="component" value="Chromosome 3"/>
</dbReference>
<dbReference type="PANTHER" id="PTHR11615">
    <property type="entry name" value="NITRATE, FORMATE, IRON DEHYDROGENASE"/>
    <property type="match status" value="1"/>
</dbReference>
<feature type="compositionally biased region" description="Basic and acidic residues" evidence="2">
    <location>
        <begin position="380"/>
        <end position="408"/>
    </location>
</feature>
<name>A0A976QS97_THEOR</name>
<protein>
    <recommendedName>
        <fullName evidence="3">Iron hydrogenase large subunit C-terminal domain-containing protein</fullName>
    </recommendedName>
</protein>
<sequence length="697" mass="80740">MYSNAVKIGELNDYISPSEECVLPLIKKDEKYEIKLNDKVLNLDRHSDQNLKSDTLKEDIYTNNKLKVTKVDKNNKISVGLSDCLSCSGCLTSSEEILLKDDNYTRVVEKMKESNFCVASISPQTVFMYSSYYNMSPEEVLQRLSYLFRKLGAKLVFDIGFSELLALNLSKQEFMSNYQRKQKQNVSGSLNHTEKDAESCANVDNMSNKNSCSRFPIISSHCPGWTLYAEKTLDQELVDKISEVPSSQIIQGLLVKILCHTMNYYRRIYNLNYFRLLFSLVIGSFYTIFDVNCDNGNNNNTYTGNNKNTCKIIKDIKLINKVNTHEFTHNKDNKNDKIYHICIVPCYDKKFEMIRTEYQINFNSLLGIVVNNDDVNSEGQSKEDHEHYDNKDQDPKEQQKDEKQVEEKESIVDDILSTSDIQKILDDMNVRFEDLKKCEIDYLVDYTYYFNRFIGLCKSNESEENDMFRRFRENNNIYNKSSLRRLIRSSALYCESGGFSEEIFKSACKEIYSKSIKNVEFKQTINSDFKECVLYDSNNEEVLLRFIIAYGFKNIKNVIKMLKTTQKLNSSAKSNGCSSSNEISTNKLDYIELMSCPGGCFNGAGQMISNKRKGETKLMDSIRKYVPMQLVKWLQRNDQKDVETLSSKSLANFIKETTYTHTDDAICEYFTNLIKTLELKYELRSMAIANKNNSLQW</sequence>
<proteinExistence type="inferred from homology"/>
<comment type="similarity">
    <text evidence="1">Belongs to the NARF family.</text>
</comment>
<gene>
    <name evidence="4" type="ORF">MACJ_002353</name>
</gene>
<dbReference type="Gene3D" id="3.40.950.10">
    <property type="entry name" value="Fe-only Hydrogenase (Larger Subunit), Chain L, domain 3"/>
    <property type="match status" value="1"/>
</dbReference>
<dbReference type="Gene3D" id="3.40.50.1780">
    <property type="match status" value="1"/>
</dbReference>
<dbReference type="OrthoDB" id="10253113at2759"/>
<dbReference type="InterPro" id="IPR004108">
    <property type="entry name" value="Fe_hydrogenase_lsu_C"/>
</dbReference>
<evidence type="ECO:0000259" key="3">
    <source>
        <dbReference type="Pfam" id="PF02906"/>
    </source>
</evidence>
<reference evidence="4" key="1">
    <citation type="submission" date="2022-07" db="EMBL/GenBank/DDBJ databases">
        <title>Evaluation of T. orientalis genome assembly methods using nanopore sequencing and analysis of variation between genomes.</title>
        <authorList>
            <person name="Yam J."/>
            <person name="Micallef M.L."/>
            <person name="Liu M."/>
            <person name="Djordjevic S.P."/>
            <person name="Bogema D.R."/>
            <person name="Jenkins C."/>
        </authorList>
    </citation>
    <scope>NUCLEOTIDE SEQUENCE</scope>
    <source>
        <strain evidence="4">Fish Creek</strain>
    </source>
</reference>
<evidence type="ECO:0000313" key="4">
    <source>
        <dbReference type="EMBL" id="UKJ89107.2"/>
    </source>
</evidence>
<dbReference type="Pfam" id="PF02906">
    <property type="entry name" value="Fe_hyd_lg_C"/>
    <property type="match status" value="2"/>
</dbReference>
<feature type="domain" description="Iron hydrogenase large subunit C-terminal" evidence="3">
    <location>
        <begin position="399"/>
        <end position="604"/>
    </location>
</feature>
<organism evidence="4 5">
    <name type="scientific">Theileria orientalis</name>
    <dbReference type="NCBI Taxonomy" id="68886"/>
    <lineage>
        <taxon>Eukaryota</taxon>
        <taxon>Sar</taxon>
        <taxon>Alveolata</taxon>
        <taxon>Apicomplexa</taxon>
        <taxon>Aconoidasida</taxon>
        <taxon>Piroplasmida</taxon>
        <taxon>Theileriidae</taxon>
        <taxon>Theileria</taxon>
    </lineage>
</organism>
<dbReference type="InterPro" id="IPR009016">
    <property type="entry name" value="Fe_hydrogenase"/>
</dbReference>
<dbReference type="SUPFAM" id="SSF53920">
    <property type="entry name" value="Fe-only hydrogenase"/>
    <property type="match status" value="1"/>
</dbReference>
<feature type="domain" description="Iron hydrogenase large subunit C-terminal" evidence="3">
    <location>
        <begin position="117"/>
        <end position="259"/>
    </location>
</feature>
<evidence type="ECO:0000313" key="5">
    <source>
        <dbReference type="Proteomes" id="UP000244803"/>
    </source>
</evidence>
<evidence type="ECO:0000256" key="1">
    <source>
        <dbReference type="ARBA" id="ARBA00006596"/>
    </source>
</evidence>
<accession>A0A976QS97</accession>
<feature type="region of interest" description="Disordered" evidence="2">
    <location>
        <begin position="376"/>
        <end position="408"/>
    </location>
</feature>